<dbReference type="Pfam" id="PF16087">
    <property type="entry name" value="DUF4817"/>
    <property type="match status" value="1"/>
</dbReference>
<reference evidence="3 4" key="1">
    <citation type="journal article" date="2022" name="Allergy">
        <title>Genome assembly and annotation of Periplaneta americana reveal a comprehensive cockroach allergen profile.</title>
        <authorList>
            <person name="Wang L."/>
            <person name="Xiong Q."/>
            <person name="Saelim N."/>
            <person name="Wang L."/>
            <person name="Nong W."/>
            <person name="Wan A.T."/>
            <person name="Shi M."/>
            <person name="Liu X."/>
            <person name="Cao Q."/>
            <person name="Hui J.H.L."/>
            <person name="Sookrung N."/>
            <person name="Leung T.F."/>
            <person name="Tungtrongchitr A."/>
            <person name="Tsui S.K.W."/>
        </authorList>
    </citation>
    <scope>NUCLEOTIDE SEQUENCE [LARGE SCALE GENOMIC DNA]</scope>
    <source>
        <strain evidence="3">PWHHKU_190912</strain>
    </source>
</reference>
<dbReference type="InterPro" id="IPR032135">
    <property type="entry name" value="DUF4817"/>
</dbReference>
<evidence type="ECO:0000256" key="1">
    <source>
        <dbReference type="SAM" id="MobiDB-lite"/>
    </source>
</evidence>
<protein>
    <recommendedName>
        <fullName evidence="2">DUF4817 domain-containing protein</fullName>
    </recommendedName>
</protein>
<evidence type="ECO:0000313" key="3">
    <source>
        <dbReference type="EMBL" id="KAJ4440479.1"/>
    </source>
</evidence>
<gene>
    <name evidence="3" type="ORF">ANN_08620</name>
</gene>
<evidence type="ECO:0000313" key="4">
    <source>
        <dbReference type="Proteomes" id="UP001148838"/>
    </source>
</evidence>
<keyword evidence="4" id="KW-1185">Reference proteome</keyword>
<name>A0ABQ8T344_PERAM</name>
<accession>A0ABQ8T344</accession>
<feature type="domain" description="DUF4817" evidence="2">
    <location>
        <begin position="6"/>
        <end position="57"/>
    </location>
</feature>
<dbReference type="Proteomes" id="UP001148838">
    <property type="component" value="Unassembled WGS sequence"/>
</dbReference>
<comment type="caution">
    <text evidence="3">The sequence shown here is derived from an EMBL/GenBank/DDBJ whole genome shotgun (WGS) entry which is preliminary data.</text>
</comment>
<feature type="region of interest" description="Disordered" evidence="1">
    <location>
        <begin position="84"/>
        <end position="105"/>
    </location>
</feature>
<dbReference type="EMBL" id="JAJSOF020000017">
    <property type="protein sequence ID" value="KAJ4440479.1"/>
    <property type="molecule type" value="Genomic_DNA"/>
</dbReference>
<evidence type="ECO:0000259" key="2">
    <source>
        <dbReference type="Pfam" id="PF16087"/>
    </source>
</evidence>
<sequence length="105" mass="12415">MERWTVRERICTVENFIRIGSVTETKRLFRRQMNRHDAPSHVAIHRWVRQWREEGSTKNISPPGRALSVRTAENVARLQESVQWNPRRSANKHAVALQMSDRSVR</sequence>
<proteinExistence type="predicted"/>
<organism evidence="3 4">
    <name type="scientific">Periplaneta americana</name>
    <name type="common">American cockroach</name>
    <name type="synonym">Blatta americana</name>
    <dbReference type="NCBI Taxonomy" id="6978"/>
    <lineage>
        <taxon>Eukaryota</taxon>
        <taxon>Metazoa</taxon>
        <taxon>Ecdysozoa</taxon>
        <taxon>Arthropoda</taxon>
        <taxon>Hexapoda</taxon>
        <taxon>Insecta</taxon>
        <taxon>Pterygota</taxon>
        <taxon>Neoptera</taxon>
        <taxon>Polyneoptera</taxon>
        <taxon>Dictyoptera</taxon>
        <taxon>Blattodea</taxon>
        <taxon>Blattoidea</taxon>
        <taxon>Blattidae</taxon>
        <taxon>Blattinae</taxon>
        <taxon>Periplaneta</taxon>
    </lineage>
</organism>